<organism evidence="2">
    <name type="scientific">Alloyangia sp. H15</name>
    <dbReference type="NCBI Taxonomy" id="3029062"/>
    <lineage>
        <taxon>Bacteria</taxon>
        <taxon>Pseudomonadati</taxon>
        <taxon>Pseudomonadota</taxon>
        <taxon>Alphaproteobacteria</taxon>
        <taxon>Rhodobacterales</taxon>
        <taxon>Roseobacteraceae</taxon>
        <taxon>Alloyangia</taxon>
    </lineage>
</organism>
<dbReference type="AlphaFoldDB" id="A0AAU8AJY4"/>
<feature type="transmembrane region" description="Helical" evidence="1">
    <location>
        <begin position="40"/>
        <end position="60"/>
    </location>
</feature>
<keyword evidence="1" id="KW-0472">Membrane</keyword>
<evidence type="ECO:0000313" key="2">
    <source>
        <dbReference type="EMBL" id="XCC94924.1"/>
    </source>
</evidence>
<name>A0AAU8AJY4_9RHOB</name>
<accession>A0AAU8AJY4</accession>
<proteinExistence type="predicted"/>
<keyword evidence="1" id="KW-1133">Transmembrane helix</keyword>
<dbReference type="RefSeq" id="WP_353473756.1">
    <property type="nucleotide sequence ID" value="NZ_CP123384.1"/>
</dbReference>
<evidence type="ECO:0000256" key="1">
    <source>
        <dbReference type="SAM" id="Phobius"/>
    </source>
</evidence>
<reference evidence="2" key="1">
    <citation type="submission" date="2023-02" db="EMBL/GenBank/DDBJ databases">
        <title>Description and genomic characterization of Salipiger bruguierae sp. nov., isolated from the sediment of mangrove plant Bruguiera sexangula.</title>
        <authorList>
            <person name="Long M."/>
        </authorList>
    </citation>
    <scope>NUCLEOTIDE SEQUENCE</scope>
    <source>
        <strain evidence="2">H15</strain>
    </source>
</reference>
<dbReference type="EMBL" id="CP123384">
    <property type="protein sequence ID" value="XCC94924.1"/>
    <property type="molecule type" value="Genomic_DNA"/>
</dbReference>
<protein>
    <recommendedName>
        <fullName evidence="3">DUF2207 domain-containing protein</fullName>
    </recommendedName>
</protein>
<keyword evidence="1" id="KW-0812">Transmembrane</keyword>
<evidence type="ECO:0008006" key="3">
    <source>
        <dbReference type="Google" id="ProtNLM"/>
    </source>
</evidence>
<gene>
    <name evidence="2" type="ORF">PVT71_06835</name>
</gene>
<sequence length="192" mass="21137">MFSVLRVCLRAQYAPLLLLSLAAILCLAVGAPLLGPDGPFLLAALWLLGLLALLATRATLRRHRASRPVFLTRRALRQPPLPLPPHRQMRTELARLLVSPAPRDGLPESPDYAIRRILERSLSFQGARDADDLSARDLAEFWLLVTLLRATPERAGGLARCFRLPDMVLTLHDRVTQIAADHAAALPLARSA</sequence>